<feature type="chain" id="PRO_5012535601" evidence="1">
    <location>
        <begin position="17"/>
        <end position="146"/>
    </location>
</feature>
<dbReference type="InParanoid" id="A0A251TYZ2"/>
<evidence type="ECO:0000313" key="2">
    <source>
        <dbReference type="EMBL" id="OTG16368.1"/>
    </source>
</evidence>
<accession>A0A251TYZ2</accession>
<feature type="signal peptide" evidence="1">
    <location>
        <begin position="1"/>
        <end position="16"/>
    </location>
</feature>
<evidence type="ECO:0000313" key="3">
    <source>
        <dbReference type="Proteomes" id="UP000215914"/>
    </source>
</evidence>
<organism evidence="2 3">
    <name type="scientific">Helianthus annuus</name>
    <name type="common">Common sunflower</name>
    <dbReference type="NCBI Taxonomy" id="4232"/>
    <lineage>
        <taxon>Eukaryota</taxon>
        <taxon>Viridiplantae</taxon>
        <taxon>Streptophyta</taxon>
        <taxon>Embryophyta</taxon>
        <taxon>Tracheophyta</taxon>
        <taxon>Spermatophyta</taxon>
        <taxon>Magnoliopsida</taxon>
        <taxon>eudicotyledons</taxon>
        <taxon>Gunneridae</taxon>
        <taxon>Pentapetalae</taxon>
        <taxon>asterids</taxon>
        <taxon>campanulids</taxon>
        <taxon>Asterales</taxon>
        <taxon>Asteraceae</taxon>
        <taxon>Asteroideae</taxon>
        <taxon>Heliantheae alliance</taxon>
        <taxon>Heliantheae</taxon>
        <taxon>Helianthus</taxon>
    </lineage>
</organism>
<sequence length="146" mass="16965">MAIGSLLLGIFKVSNGLIAGSSTLGFQSTEYIGDFEVFRLKDCIFIRTPYHRFSGPENYRFLVCGPGRRNLNRSSFQRRAPLQLIDKYCELGLGSWMLQSSGQYPHLQRLEEKRQEAEVWAMELEKQVYNEIYSQIVHWLDDHTVK</sequence>
<name>A0A251TYZ2_HELAN</name>
<dbReference type="AlphaFoldDB" id="A0A251TYZ2"/>
<reference evidence="3" key="1">
    <citation type="journal article" date="2017" name="Nature">
        <title>The sunflower genome provides insights into oil metabolism, flowering and Asterid evolution.</title>
        <authorList>
            <person name="Badouin H."/>
            <person name="Gouzy J."/>
            <person name="Grassa C.J."/>
            <person name="Murat F."/>
            <person name="Staton S.E."/>
            <person name="Cottret L."/>
            <person name="Lelandais-Briere C."/>
            <person name="Owens G.L."/>
            <person name="Carrere S."/>
            <person name="Mayjonade B."/>
            <person name="Legrand L."/>
            <person name="Gill N."/>
            <person name="Kane N.C."/>
            <person name="Bowers J.E."/>
            <person name="Hubner S."/>
            <person name="Bellec A."/>
            <person name="Berard A."/>
            <person name="Berges H."/>
            <person name="Blanchet N."/>
            <person name="Boniface M.C."/>
            <person name="Brunel D."/>
            <person name="Catrice O."/>
            <person name="Chaidir N."/>
            <person name="Claudel C."/>
            <person name="Donnadieu C."/>
            <person name="Faraut T."/>
            <person name="Fievet G."/>
            <person name="Helmstetter N."/>
            <person name="King M."/>
            <person name="Knapp S.J."/>
            <person name="Lai Z."/>
            <person name="Le Paslier M.C."/>
            <person name="Lippi Y."/>
            <person name="Lorenzon L."/>
            <person name="Mandel J.R."/>
            <person name="Marage G."/>
            <person name="Marchand G."/>
            <person name="Marquand E."/>
            <person name="Bret-Mestries E."/>
            <person name="Morien E."/>
            <person name="Nambeesan S."/>
            <person name="Nguyen T."/>
            <person name="Pegot-Espagnet P."/>
            <person name="Pouilly N."/>
            <person name="Raftis F."/>
            <person name="Sallet E."/>
            <person name="Schiex T."/>
            <person name="Thomas J."/>
            <person name="Vandecasteele C."/>
            <person name="Vares D."/>
            <person name="Vear F."/>
            <person name="Vautrin S."/>
            <person name="Crespi M."/>
            <person name="Mangin B."/>
            <person name="Burke J.M."/>
            <person name="Salse J."/>
            <person name="Munos S."/>
            <person name="Vincourt P."/>
            <person name="Rieseberg L.H."/>
            <person name="Langlade N.B."/>
        </authorList>
    </citation>
    <scope>NUCLEOTIDE SEQUENCE [LARGE SCALE GENOMIC DNA]</scope>
    <source>
        <strain evidence="3">cv. SF193</strain>
    </source>
</reference>
<dbReference type="Proteomes" id="UP000215914">
    <property type="component" value="Chromosome 9"/>
</dbReference>
<protein>
    <submittedName>
        <fullName evidence="2">Uncharacterized protein</fullName>
    </submittedName>
</protein>
<dbReference type="EMBL" id="CM007898">
    <property type="protein sequence ID" value="OTG16368.1"/>
    <property type="molecule type" value="Genomic_DNA"/>
</dbReference>
<keyword evidence="1" id="KW-0732">Signal</keyword>
<evidence type="ECO:0000256" key="1">
    <source>
        <dbReference type="SAM" id="SignalP"/>
    </source>
</evidence>
<keyword evidence="3" id="KW-1185">Reference proteome</keyword>
<proteinExistence type="predicted"/>
<gene>
    <name evidence="2" type="ORF">HannXRQ_Chr09g0270631</name>
</gene>